<keyword evidence="1" id="KW-0808">Transferase</keyword>
<comment type="caution">
    <text evidence="4">The sequence shown here is derived from an EMBL/GenBank/DDBJ whole genome shotgun (WGS) entry which is preliminary data.</text>
</comment>
<protein>
    <submittedName>
        <fullName evidence="4">ATP-binding protein</fullName>
    </submittedName>
</protein>
<dbReference type="InterPro" id="IPR036890">
    <property type="entry name" value="HATPase_C_sf"/>
</dbReference>
<name>A0ABW4PFG8_9ACTN</name>
<dbReference type="GO" id="GO:0005524">
    <property type="term" value="F:ATP binding"/>
    <property type="evidence" value="ECO:0007669"/>
    <property type="project" value="UniProtKB-KW"/>
</dbReference>
<organism evidence="4 5">
    <name type="scientific">Streptomyces desertarenae</name>
    <dbReference type="NCBI Taxonomy" id="2666184"/>
    <lineage>
        <taxon>Bacteria</taxon>
        <taxon>Bacillati</taxon>
        <taxon>Actinomycetota</taxon>
        <taxon>Actinomycetes</taxon>
        <taxon>Kitasatosporales</taxon>
        <taxon>Streptomycetaceae</taxon>
        <taxon>Streptomyces</taxon>
    </lineage>
</organism>
<accession>A0ABW4PFG8</accession>
<dbReference type="InterPro" id="IPR003594">
    <property type="entry name" value="HATPase_dom"/>
</dbReference>
<dbReference type="Gene3D" id="3.30.565.10">
    <property type="entry name" value="Histidine kinase-like ATPase, C-terminal domain"/>
    <property type="match status" value="1"/>
</dbReference>
<dbReference type="PANTHER" id="PTHR35526">
    <property type="entry name" value="ANTI-SIGMA-F FACTOR RSBW-RELATED"/>
    <property type="match status" value="1"/>
</dbReference>
<keyword evidence="4" id="KW-0547">Nucleotide-binding</keyword>
<dbReference type="Proteomes" id="UP001597365">
    <property type="component" value="Unassembled WGS sequence"/>
</dbReference>
<evidence type="ECO:0000256" key="2">
    <source>
        <dbReference type="SAM" id="MobiDB-lite"/>
    </source>
</evidence>
<sequence>MTTAVPDEDPRPQPQPVPQGAVRPEPLVLTAQFTSSPKGARLARRLAVRRLEEWGWPPESDASCTVSLLVGELAANAVRHGRVPGRDFRLRLVCEARTGAVRVELSDASPERLPAPAAPSCDDESGRGLFLVDVLADRWGVSSREPAGCVGKTVWAEVAVAERFGGGGVGSG</sequence>
<dbReference type="PANTHER" id="PTHR35526:SF3">
    <property type="entry name" value="ANTI-SIGMA-F FACTOR RSBW"/>
    <property type="match status" value="1"/>
</dbReference>
<keyword evidence="4" id="KW-0067">ATP-binding</keyword>
<dbReference type="CDD" id="cd16936">
    <property type="entry name" value="HATPase_RsbW-like"/>
    <property type="match status" value="1"/>
</dbReference>
<keyword evidence="1" id="KW-0418">Kinase</keyword>
<dbReference type="SUPFAM" id="SSF55874">
    <property type="entry name" value="ATPase domain of HSP90 chaperone/DNA topoisomerase II/histidine kinase"/>
    <property type="match status" value="1"/>
</dbReference>
<proteinExistence type="predicted"/>
<dbReference type="RefSeq" id="WP_380898324.1">
    <property type="nucleotide sequence ID" value="NZ_JBHUFU010000003.1"/>
</dbReference>
<keyword evidence="5" id="KW-1185">Reference proteome</keyword>
<evidence type="ECO:0000256" key="1">
    <source>
        <dbReference type="ARBA" id="ARBA00022527"/>
    </source>
</evidence>
<feature type="region of interest" description="Disordered" evidence="2">
    <location>
        <begin position="1"/>
        <end position="24"/>
    </location>
</feature>
<keyword evidence="1" id="KW-0723">Serine/threonine-protein kinase</keyword>
<dbReference type="InterPro" id="IPR050267">
    <property type="entry name" value="Anti-sigma-factor_SerPK"/>
</dbReference>
<gene>
    <name evidence="4" type="ORF">ACFSJS_07220</name>
</gene>
<evidence type="ECO:0000313" key="5">
    <source>
        <dbReference type="Proteomes" id="UP001597365"/>
    </source>
</evidence>
<feature type="domain" description="Histidine kinase/HSP90-like ATPase" evidence="3">
    <location>
        <begin position="34"/>
        <end position="147"/>
    </location>
</feature>
<evidence type="ECO:0000313" key="4">
    <source>
        <dbReference type="EMBL" id="MFD1829451.1"/>
    </source>
</evidence>
<evidence type="ECO:0000259" key="3">
    <source>
        <dbReference type="Pfam" id="PF13581"/>
    </source>
</evidence>
<dbReference type="EMBL" id="JBHUFU010000003">
    <property type="protein sequence ID" value="MFD1829451.1"/>
    <property type="molecule type" value="Genomic_DNA"/>
</dbReference>
<dbReference type="Pfam" id="PF13581">
    <property type="entry name" value="HATPase_c_2"/>
    <property type="match status" value="1"/>
</dbReference>
<reference evidence="5" key="1">
    <citation type="journal article" date="2019" name="Int. J. Syst. Evol. Microbiol.">
        <title>The Global Catalogue of Microorganisms (GCM) 10K type strain sequencing project: providing services to taxonomists for standard genome sequencing and annotation.</title>
        <authorList>
            <consortium name="The Broad Institute Genomics Platform"/>
            <consortium name="The Broad Institute Genome Sequencing Center for Infectious Disease"/>
            <person name="Wu L."/>
            <person name="Ma J."/>
        </authorList>
    </citation>
    <scope>NUCLEOTIDE SEQUENCE [LARGE SCALE GENOMIC DNA]</scope>
    <source>
        <strain evidence="5">CGMCC 4.7455</strain>
    </source>
</reference>